<keyword evidence="3" id="KW-1185">Reference proteome</keyword>
<organism evidence="2 3">
    <name type="scientific">Pseudomicrostroma glucosiphilum</name>
    <dbReference type="NCBI Taxonomy" id="1684307"/>
    <lineage>
        <taxon>Eukaryota</taxon>
        <taxon>Fungi</taxon>
        <taxon>Dikarya</taxon>
        <taxon>Basidiomycota</taxon>
        <taxon>Ustilaginomycotina</taxon>
        <taxon>Exobasidiomycetes</taxon>
        <taxon>Microstromatales</taxon>
        <taxon>Microstromatales incertae sedis</taxon>
        <taxon>Pseudomicrostroma</taxon>
    </lineage>
</organism>
<gene>
    <name evidence="2" type="ORF">BCV69DRAFT_52662</name>
</gene>
<protein>
    <submittedName>
        <fullName evidence="2">Uncharacterized protein</fullName>
    </submittedName>
</protein>
<dbReference type="RefSeq" id="XP_025346057.1">
    <property type="nucleotide sequence ID" value="XM_025495348.1"/>
</dbReference>
<reference evidence="2 3" key="1">
    <citation type="journal article" date="2018" name="Mol. Biol. Evol.">
        <title>Broad Genomic Sampling Reveals a Smut Pathogenic Ancestry of the Fungal Clade Ustilaginomycotina.</title>
        <authorList>
            <person name="Kijpornyongpan T."/>
            <person name="Mondo S.J."/>
            <person name="Barry K."/>
            <person name="Sandor L."/>
            <person name="Lee J."/>
            <person name="Lipzen A."/>
            <person name="Pangilinan J."/>
            <person name="LaButti K."/>
            <person name="Hainaut M."/>
            <person name="Henrissat B."/>
            <person name="Grigoriev I.V."/>
            <person name="Spatafora J.W."/>
            <person name="Aime M.C."/>
        </authorList>
    </citation>
    <scope>NUCLEOTIDE SEQUENCE [LARGE SCALE GENOMIC DNA]</scope>
    <source>
        <strain evidence="2 3">MCA 4718</strain>
    </source>
</reference>
<evidence type="ECO:0000313" key="3">
    <source>
        <dbReference type="Proteomes" id="UP000245942"/>
    </source>
</evidence>
<dbReference type="Proteomes" id="UP000245942">
    <property type="component" value="Unassembled WGS sequence"/>
</dbReference>
<dbReference type="EMBL" id="KZ819333">
    <property type="protein sequence ID" value="PWN18897.1"/>
    <property type="molecule type" value="Genomic_DNA"/>
</dbReference>
<dbReference type="GeneID" id="37017082"/>
<feature type="region of interest" description="Disordered" evidence="1">
    <location>
        <begin position="52"/>
        <end position="208"/>
    </location>
</feature>
<feature type="compositionally biased region" description="Basic and acidic residues" evidence="1">
    <location>
        <begin position="52"/>
        <end position="64"/>
    </location>
</feature>
<sequence length="231" mass="23749">MPSKKKKGARPPLGGHTDSLRADIAASQGGADGYDDDGEDIAAQLLASLDARDSAEAKVEETSSSHHSLFSNSPLGRKSSLRKDKSHSDSITSSGSPSSSGGASGLIDKILHPHSSRSPPNSPPNNSPPISTTSSKDGGPASPPSRSGQGHGHGHGIMSSLFGSHGDKKGADAAEDDDESQSGTPASHDDGQRKVGRQKARKVSGRSELSAFRCCLCGCSRQELSIRFALG</sequence>
<proteinExistence type="predicted"/>
<accession>A0A316U0S1</accession>
<feature type="compositionally biased region" description="Low complexity" evidence="1">
    <location>
        <begin position="89"/>
        <end position="101"/>
    </location>
</feature>
<dbReference type="AlphaFoldDB" id="A0A316U0S1"/>
<name>A0A316U0S1_9BASI</name>
<feature type="compositionally biased region" description="Basic residues" evidence="1">
    <location>
        <begin position="194"/>
        <end position="204"/>
    </location>
</feature>
<evidence type="ECO:0000256" key="1">
    <source>
        <dbReference type="SAM" id="MobiDB-lite"/>
    </source>
</evidence>
<evidence type="ECO:0000313" key="2">
    <source>
        <dbReference type="EMBL" id="PWN18897.1"/>
    </source>
</evidence>